<name>A0A1H8AK19_9SPHN</name>
<dbReference type="Proteomes" id="UP000199206">
    <property type="component" value="Unassembled WGS sequence"/>
</dbReference>
<protein>
    <submittedName>
        <fullName evidence="1">Uncharacterized protein</fullName>
    </submittedName>
</protein>
<keyword evidence="2" id="KW-1185">Reference proteome</keyword>
<dbReference type="EMBL" id="FOCF01000002">
    <property type="protein sequence ID" value="SEM70836.1"/>
    <property type="molecule type" value="Genomic_DNA"/>
</dbReference>
<sequence>MNKIWMGICVVIAATGVGVGVAQHVQPGGAVHKSIDSDHAP</sequence>
<gene>
    <name evidence="1" type="ORF">SAMN05192583_0941</name>
</gene>
<evidence type="ECO:0000313" key="1">
    <source>
        <dbReference type="EMBL" id="SEM70836.1"/>
    </source>
</evidence>
<reference evidence="2" key="1">
    <citation type="submission" date="2016-10" db="EMBL/GenBank/DDBJ databases">
        <authorList>
            <person name="Varghese N."/>
            <person name="Submissions S."/>
        </authorList>
    </citation>
    <scope>NUCLEOTIDE SEQUENCE [LARGE SCALE GENOMIC DNA]</scope>
    <source>
        <strain evidence="2">S6-262</strain>
    </source>
</reference>
<evidence type="ECO:0000313" key="2">
    <source>
        <dbReference type="Proteomes" id="UP000199206"/>
    </source>
</evidence>
<dbReference type="RefSeq" id="WP_280139220.1">
    <property type="nucleotide sequence ID" value="NZ_FOCF01000002.1"/>
</dbReference>
<accession>A0A1H8AK19</accession>
<organism evidence="1 2">
    <name type="scientific">Sphingomonas gellani</name>
    <dbReference type="NCBI Taxonomy" id="1166340"/>
    <lineage>
        <taxon>Bacteria</taxon>
        <taxon>Pseudomonadati</taxon>
        <taxon>Pseudomonadota</taxon>
        <taxon>Alphaproteobacteria</taxon>
        <taxon>Sphingomonadales</taxon>
        <taxon>Sphingomonadaceae</taxon>
        <taxon>Sphingomonas</taxon>
    </lineage>
</organism>
<dbReference type="AlphaFoldDB" id="A0A1H8AK19"/>
<proteinExistence type="predicted"/>